<gene>
    <name evidence="2" type="ORF">BCR42DRAFT_446227</name>
</gene>
<dbReference type="PRINTS" id="PR01438">
    <property type="entry name" value="UNVRSLSTRESS"/>
</dbReference>
<evidence type="ECO:0000313" key="3">
    <source>
        <dbReference type="Proteomes" id="UP000193560"/>
    </source>
</evidence>
<dbReference type="EMBL" id="MCGE01000002">
    <property type="protein sequence ID" value="ORZ24261.1"/>
    <property type="molecule type" value="Genomic_DNA"/>
</dbReference>
<sequence>MASRKIVIAIDPLSQEAHKTVEWTMDNFLRPDDHIELALVLVFDSEFTESELGIGAIDNLLLIEEETIKNRIKDLTKVATYMKTKGFTNVTTHIFKTGPSKACRVLVDFVDSSKVDCLVMGSRNLAGWKTFFMGSFSDYVQSRIHCPVLIVR</sequence>
<name>A0A1X2IZW9_9FUNG</name>
<keyword evidence="3" id="KW-1185">Reference proteome</keyword>
<dbReference type="PANTHER" id="PTHR46100:SF4">
    <property type="entry name" value="USPA DOMAIN-CONTAINING PROTEIN"/>
    <property type="match status" value="1"/>
</dbReference>
<dbReference type="SUPFAM" id="SSF52402">
    <property type="entry name" value="Adenine nucleotide alpha hydrolases-like"/>
    <property type="match status" value="1"/>
</dbReference>
<accession>A0A1X2IZW9</accession>
<comment type="caution">
    <text evidence="2">The sequence shown here is derived from an EMBL/GenBank/DDBJ whole genome shotgun (WGS) entry which is preliminary data.</text>
</comment>
<protein>
    <recommendedName>
        <fullName evidence="1">UspA domain-containing protein</fullName>
    </recommendedName>
</protein>
<dbReference type="InterPro" id="IPR006015">
    <property type="entry name" value="Universal_stress_UspA"/>
</dbReference>
<dbReference type="Pfam" id="PF00582">
    <property type="entry name" value="Usp"/>
    <property type="match status" value="1"/>
</dbReference>
<dbReference type="Proteomes" id="UP000193560">
    <property type="component" value="Unassembled WGS sequence"/>
</dbReference>
<feature type="domain" description="UspA" evidence="1">
    <location>
        <begin position="4"/>
        <end position="152"/>
    </location>
</feature>
<evidence type="ECO:0000259" key="1">
    <source>
        <dbReference type="Pfam" id="PF00582"/>
    </source>
</evidence>
<dbReference type="Gene3D" id="3.40.50.620">
    <property type="entry name" value="HUPs"/>
    <property type="match status" value="1"/>
</dbReference>
<evidence type="ECO:0000313" key="2">
    <source>
        <dbReference type="EMBL" id="ORZ24261.1"/>
    </source>
</evidence>
<dbReference type="CDD" id="cd23659">
    <property type="entry name" value="USP_At3g01520-like"/>
    <property type="match status" value="1"/>
</dbReference>
<reference evidence="2 3" key="1">
    <citation type="submission" date="2016-07" db="EMBL/GenBank/DDBJ databases">
        <title>Pervasive Adenine N6-methylation of Active Genes in Fungi.</title>
        <authorList>
            <consortium name="DOE Joint Genome Institute"/>
            <person name="Mondo S.J."/>
            <person name="Dannebaum R.O."/>
            <person name="Kuo R.C."/>
            <person name="Labutti K."/>
            <person name="Haridas S."/>
            <person name="Kuo A."/>
            <person name="Salamov A."/>
            <person name="Ahrendt S.R."/>
            <person name="Lipzen A."/>
            <person name="Sullivan W."/>
            <person name="Andreopoulos W.B."/>
            <person name="Clum A."/>
            <person name="Lindquist E."/>
            <person name="Daum C."/>
            <person name="Ramamoorthy G.K."/>
            <person name="Gryganskyi A."/>
            <person name="Culley D."/>
            <person name="Magnuson J.K."/>
            <person name="James T.Y."/>
            <person name="O'Malley M.A."/>
            <person name="Stajich J.E."/>
            <person name="Spatafora J.W."/>
            <person name="Visel A."/>
            <person name="Grigoriev I.V."/>
        </authorList>
    </citation>
    <scope>NUCLEOTIDE SEQUENCE [LARGE SCALE GENOMIC DNA]</scope>
    <source>
        <strain evidence="2 3">NRRL 1336</strain>
    </source>
</reference>
<dbReference type="AlphaFoldDB" id="A0A1X2IZW9"/>
<dbReference type="PANTHER" id="PTHR46100">
    <property type="entry name" value="IMP2'P"/>
    <property type="match status" value="1"/>
</dbReference>
<dbReference type="InterPro" id="IPR014729">
    <property type="entry name" value="Rossmann-like_a/b/a_fold"/>
</dbReference>
<dbReference type="OrthoDB" id="843225at2759"/>
<dbReference type="InterPro" id="IPR006016">
    <property type="entry name" value="UspA"/>
</dbReference>
<proteinExistence type="predicted"/>
<organism evidence="2 3">
    <name type="scientific">Absidia repens</name>
    <dbReference type="NCBI Taxonomy" id="90262"/>
    <lineage>
        <taxon>Eukaryota</taxon>
        <taxon>Fungi</taxon>
        <taxon>Fungi incertae sedis</taxon>
        <taxon>Mucoromycota</taxon>
        <taxon>Mucoromycotina</taxon>
        <taxon>Mucoromycetes</taxon>
        <taxon>Mucorales</taxon>
        <taxon>Cunninghamellaceae</taxon>
        <taxon>Absidia</taxon>
    </lineage>
</organism>